<evidence type="ECO:0000313" key="2">
    <source>
        <dbReference type="Proteomes" id="UP001060215"/>
    </source>
</evidence>
<protein>
    <submittedName>
        <fullName evidence="1">Aconitate hydratase, cytoplasmic</fullName>
    </submittedName>
</protein>
<dbReference type="EMBL" id="CM045762">
    <property type="protein sequence ID" value="KAI8012156.1"/>
    <property type="molecule type" value="Genomic_DNA"/>
</dbReference>
<dbReference type="Proteomes" id="UP001060215">
    <property type="component" value="Chromosome 5"/>
</dbReference>
<reference evidence="1 2" key="1">
    <citation type="journal article" date="2022" name="Plant J.">
        <title>Chromosome-level genome of Camellia lanceoleosa provides a valuable resource for understanding genome evolution and self-incompatibility.</title>
        <authorList>
            <person name="Gong W."/>
            <person name="Xiao S."/>
            <person name="Wang L."/>
            <person name="Liao Z."/>
            <person name="Chang Y."/>
            <person name="Mo W."/>
            <person name="Hu G."/>
            <person name="Li W."/>
            <person name="Zhao G."/>
            <person name="Zhu H."/>
            <person name="Hu X."/>
            <person name="Ji K."/>
            <person name="Xiang X."/>
            <person name="Song Q."/>
            <person name="Yuan D."/>
            <person name="Jin S."/>
            <person name="Zhang L."/>
        </authorList>
    </citation>
    <scope>NUCLEOTIDE SEQUENCE [LARGE SCALE GENOMIC DNA]</scope>
    <source>
        <strain evidence="1">SQ_2022a</strain>
    </source>
</reference>
<sequence>MLGAGLVAKKACELGLQVKSWIKTSLALGSGVVKKYLLQSGLQKYLNEQGFHIVGYGCTTCIGNSGDLDESVTSAISENDIVAAAALSRNRNFEGRVHPLTRANYLASPRSVLAYVLAGTRCEASDMGGWHSAESSEFVIPGRLLRSNQIRAIWTVAFTDSKISPSDVKIAFFSVVLQELQNVVRPWNNVHLSFFLCLELCVNFLVYTESILELSSSHGFVSDSTDEDEDEDVGVFDRRSSGAEVQMGPRRRRRPPESDSPTGYLTHRKPITAPKAPVAAGNASVSSSKPNVVNIGALYTFNSVIGQSAKPGIEAILAGMKLNLILHDTNCSGFLGTVEALQLMENDVVVIIGLRSSGILHVISHVVNELHVSLISFAATPNTFRIAVPLLPLH</sequence>
<comment type="caution">
    <text evidence="1">The sequence shown here is derived from an EMBL/GenBank/DDBJ whole genome shotgun (WGS) entry which is preliminary data.</text>
</comment>
<organism evidence="1 2">
    <name type="scientific">Camellia lanceoleosa</name>
    <dbReference type="NCBI Taxonomy" id="1840588"/>
    <lineage>
        <taxon>Eukaryota</taxon>
        <taxon>Viridiplantae</taxon>
        <taxon>Streptophyta</taxon>
        <taxon>Embryophyta</taxon>
        <taxon>Tracheophyta</taxon>
        <taxon>Spermatophyta</taxon>
        <taxon>Magnoliopsida</taxon>
        <taxon>eudicotyledons</taxon>
        <taxon>Gunneridae</taxon>
        <taxon>Pentapetalae</taxon>
        <taxon>asterids</taxon>
        <taxon>Ericales</taxon>
        <taxon>Theaceae</taxon>
        <taxon>Camellia</taxon>
    </lineage>
</organism>
<name>A0ACC0HJD6_9ERIC</name>
<evidence type="ECO:0000313" key="1">
    <source>
        <dbReference type="EMBL" id="KAI8012156.1"/>
    </source>
</evidence>
<accession>A0ACC0HJD6</accession>
<proteinExistence type="predicted"/>
<gene>
    <name evidence="1" type="ORF">LOK49_LG06G01381</name>
</gene>
<keyword evidence="2" id="KW-1185">Reference proteome</keyword>